<evidence type="ECO:0000313" key="3">
    <source>
        <dbReference type="Proteomes" id="UP000252100"/>
    </source>
</evidence>
<keyword evidence="1" id="KW-0472">Membrane</keyword>
<feature type="transmembrane region" description="Helical" evidence="1">
    <location>
        <begin position="15"/>
        <end position="37"/>
    </location>
</feature>
<protein>
    <submittedName>
        <fullName evidence="2">Uncharacterized protein</fullName>
    </submittedName>
</protein>
<name>A0A345BUW7_9BACI</name>
<dbReference type="EMBL" id="CP031092">
    <property type="protein sequence ID" value="AXF54748.1"/>
    <property type="molecule type" value="Genomic_DNA"/>
</dbReference>
<keyword evidence="1" id="KW-0812">Transmembrane</keyword>
<feature type="transmembrane region" description="Helical" evidence="1">
    <location>
        <begin position="58"/>
        <end position="76"/>
    </location>
</feature>
<dbReference type="Proteomes" id="UP000252100">
    <property type="component" value="Chromosome"/>
</dbReference>
<dbReference type="AlphaFoldDB" id="A0A345BUW7"/>
<dbReference type="RefSeq" id="WP_114370111.1">
    <property type="nucleotide sequence ID" value="NZ_CP031092.1"/>
</dbReference>
<proteinExistence type="predicted"/>
<evidence type="ECO:0000313" key="2">
    <source>
        <dbReference type="EMBL" id="AXF54748.1"/>
    </source>
</evidence>
<organism evidence="2 3">
    <name type="scientific">Salicibibacter kimchii</name>
    <dbReference type="NCBI Taxonomy" id="2099786"/>
    <lineage>
        <taxon>Bacteria</taxon>
        <taxon>Bacillati</taxon>
        <taxon>Bacillota</taxon>
        <taxon>Bacilli</taxon>
        <taxon>Bacillales</taxon>
        <taxon>Bacillaceae</taxon>
        <taxon>Salicibibacter</taxon>
    </lineage>
</organism>
<sequence>MLEPFDNLLSSSDTAFTVFIAIGTILAMISLFTYASFMKKINFIDGDQNVIKLKIEKVMSATLLFSLFVLLFIAPSESDIYRQYFLFL</sequence>
<gene>
    <name evidence="2" type="ORF">DT065_01070</name>
</gene>
<accession>A0A345BUW7</accession>
<keyword evidence="3" id="KW-1185">Reference proteome</keyword>
<keyword evidence="1" id="KW-1133">Transmembrane helix</keyword>
<dbReference type="KEGG" id="rue:DT065_01070"/>
<evidence type="ECO:0000256" key="1">
    <source>
        <dbReference type="SAM" id="Phobius"/>
    </source>
</evidence>
<reference evidence="2 3" key="1">
    <citation type="journal article" date="2018" name="J. Microbiol.">
        <title>Salicibibacter kimchii gen. nov., sp. nov., a moderately halophilic and alkalitolerant bacterium in the family Bacillaceae, isolated from kimchi.</title>
        <authorList>
            <person name="Jang J.Y."/>
            <person name="Oh Y.J."/>
            <person name="Lim S.K."/>
            <person name="Park H.K."/>
            <person name="Lee C."/>
            <person name="Kim J.Y."/>
            <person name="Lee M.A."/>
            <person name="Choi H.J."/>
        </authorList>
    </citation>
    <scope>NUCLEOTIDE SEQUENCE [LARGE SCALE GENOMIC DNA]</scope>
    <source>
        <strain evidence="2 3">NKC1-1</strain>
    </source>
</reference>